<name>A0ABZ0WT58_9BURK</name>
<dbReference type="PRINTS" id="PR00081">
    <property type="entry name" value="GDHRDH"/>
</dbReference>
<protein>
    <submittedName>
        <fullName evidence="4">SDR family oxidoreductase</fullName>
    </submittedName>
</protein>
<accession>A0ABZ0WT58</accession>
<dbReference type="InterPro" id="IPR036291">
    <property type="entry name" value="NAD(P)-bd_dom_sf"/>
</dbReference>
<evidence type="ECO:0000256" key="3">
    <source>
        <dbReference type="RuleBase" id="RU000363"/>
    </source>
</evidence>
<evidence type="ECO:0000256" key="2">
    <source>
        <dbReference type="ARBA" id="ARBA00023002"/>
    </source>
</evidence>
<dbReference type="NCBIfam" id="NF005495">
    <property type="entry name" value="PRK07109.1"/>
    <property type="match status" value="1"/>
</dbReference>
<comment type="similarity">
    <text evidence="1 3">Belongs to the short-chain dehydrogenases/reductases (SDR) family.</text>
</comment>
<dbReference type="PANTHER" id="PTHR44196:SF1">
    <property type="entry name" value="DEHYDROGENASE_REDUCTASE SDR FAMILY MEMBER 7B"/>
    <property type="match status" value="1"/>
</dbReference>
<dbReference type="InterPro" id="IPR020904">
    <property type="entry name" value="Sc_DH/Rdtase_CS"/>
</dbReference>
<evidence type="ECO:0000313" key="4">
    <source>
        <dbReference type="EMBL" id="WQD80516.1"/>
    </source>
</evidence>
<dbReference type="SUPFAM" id="SSF51735">
    <property type="entry name" value="NAD(P)-binding Rossmann-fold domains"/>
    <property type="match status" value="1"/>
</dbReference>
<dbReference type="InterPro" id="IPR002347">
    <property type="entry name" value="SDR_fam"/>
</dbReference>
<dbReference type="PROSITE" id="PS00061">
    <property type="entry name" value="ADH_SHORT"/>
    <property type="match status" value="1"/>
</dbReference>
<dbReference type="PRINTS" id="PR00080">
    <property type="entry name" value="SDRFAMILY"/>
</dbReference>
<evidence type="ECO:0000313" key="5">
    <source>
        <dbReference type="Proteomes" id="UP001325479"/>
    </source>
</evidence>
<dbReference type="EMBL" id="CP139965">
    <property type="protein sequence ID" value="WQD80516.1"/>
    <property type="molecule type" value="Genomic_DNA"/>
</dbReference>
<proteinExistence type="inferred from homology"/>
<dbReference type="Pfam" id="PF00106">
    <property type="entry name" value="adh_short"/>
    <property type="match status" value="1"/>
</dbReference>
<dbReference type="RefSeq" id="WP_114811199.1">
    <property type="nucleotide sequence ID" value="NZ_CP139965.1"/>
</dbReference>
<gene>
    <name evidence="4" type="ORF">U0042_13015</name>
</gene>
<dbReference type="Gene3D" id="3.40.50.720">
    <property type="entry name" value="NAD(P)-binding Rossmann-like Domain"/>
    <property type="match status" value="1"/>
</dbReference>
<organism evidence="4 5">
    <name type="scientific">Paraburkholderia kururiensis</name>
    <dbReference type="NCBI Taxonomy" id="984307"/>
    <lineage>
        <taxon>Bacteria</taxon>
        <taxon>Pseudomonadati</taxon>
        <taxon>Pseudomonadota</taxon>
        <taxon>Betaproteobacteria</taxon>
        <taxon>Burkholderiales</taxon>
        <taxon>Burkholderiaceae</taxon>
        <taxon>Paraburkholderia</taxon>
    </lineage>
</organism>
<keyword evidence="2" id="KW-0560">Oxidoreductase</keyword>
<dbReference type="Proteomes" id="UP001325479">
    <property type="component" value="Chromosome"/>
</dbReference>
<evidence type="ECO:0000256" key="1">
    <source>
        <dbReference type="ARBA" id="ARBA00006484"/>
    </source>
</evidence>
<reference evidence="4 5" key="1">
    <citation type="submission" date="2023-12" db="EMBL/GenBank/DDBJ databases">
        <title>Genome sequencing and assembly of bacterial species from a model synthetic community.</title>
        <authorList>
            <person name="Hogle S.L."/>
        </authorList>
    </citation>
    <scope>NUCLEOTIDE SEQUENCE [LARGE SCALE GENOMIC DNA]</scope>
    <source>
        <strain evidence="4 5">HAMBI 2494</strain>
    </source>
</reference>
<dbReference type="PANTHER" id="PTHR44196">
    <property type="entry name" value="DEHYDROGENASE/REDUCTASE SDR FAMILY MEMBER 7B"/>
    <property type="match status" value="1"/>
</dbReference>
<sequence>MPFLSCTPKIVVVTGASAGVGRAAALHFAQRGANVALIARDAEALETVAEGIRLLGAHALPIALDMSDANAVHAAAERVERELGPIDVWVNNAMVTVFAPVTEIEPAEFARVTDVTYHGYVWGTMAALRHMRRRNRGTIVQVGSALAYRAIPLQSAYCGAKFAIRGFTDALRCELLHEKSRVHVTMVQMPALNTPQFDWALCRLPGEPRPVAPVYEPEVAARAIFWAATHKRRELDVGFSSVKAIFANRLAPAWLDRYLAHHAWRGQQRKTPADPGRAADLWEPVPDKHRLRGSFGDEARAGSASLWLDTHRRTTFAAATLALAALFAWRRHRGDV</sequence>
<keyword evidence="5" id="KW-1185">Reference proteome</keyword>